<feature type="domain" description="Tryptophan synthase beta chain-like PALP" evidence="6">
    <location>
        <begin position="24"/>
        <end position="286"/>
    </location>
</feature>
<evidence type="ECO:0000256" key="1">
    <source>
        <dbReference type="ARBA" id="ARBA00001933"/>
    </source>
</evidence>
<name>A0A3E1NLE6_9BACT</name>
<sequence length="301" mass="33125">MPDKPTLAFDNICTQTIKASWLNNNGVQLDVLRLDRLHPVVSGNKWFKLQFHIARLINQYSARTVATFGGAYSNHIIATAFACRMHGLPCVGFIRGEQPQQLSHTLTQARDYGMQLYFVSRNEYRNKTLLEQAFPDYYWIPEGGYSIAGAEGAATILQHVPSPETYTHLIAAVGTGTMLAGLVMAAIPGLQITGISALKGNTGAAHSVNALLPAHLHDCFSIDHRFHFGGYAKHPPELLDYMTRCWNDYALPLDMVYTAKAFFATEQLINEHTIAPGSRVLFIHSGGLQGNLSLAPGLLPF</sequence>
<reference evidence="7 8" key="1">
    <citation type="submission" date="2018-08" db="EMBL/GenBank/DDBJ databases">
        <title>Chitinophagaceae sp. K23C18032701, a novel bacterium isolated from forest soil.</title>
        <authorList>
            <person name="Wang C."/>
        </authorList>
    </citation>
    <scope>NUCLEOTIDE SEQUENCE [LARGE SCALE GENOMIC DNA]</scope>
    <source>
        <strain evidence="7 8">K23C18032701</strain>
    </source>
</reference>
<evidence type="ECO:0000256" key="2">
    <source>
        <dbReference type="ARBA" id="ARBA00008639"/>
    </source>
</evidence>
<dbReference type="Pfam" id="PF00291">
    <property type="entry name" value="PALP"/>
    <property type="match status" value="1"/>
</dbReference>
<dbReference type="PIRSF" id="PIRSF006278">
    <property type="entry name" value="ACCD_DCysDesulf"/>
    <property type="match status" value="1"/>
</dbReference>
<evidence type="ECO:0000313" key="8">
    <source>
        <dbReference type="Proteomes" id="UP000261284"/>
    </source>
</evidence>
<dbReference type="EMBL" id="QTJU01000002">
    <property type="protein sequence ID" value="RFM28746.1"/>
    <property type="molecule type" value="Genomic_DNA"/>
</dbReference>
<dbReference type="Proteomes" id="UP000261284">
    <property type="component" value="Unassembled WGS sequence"/>
</dbReference>
<dbReference type="InterPro" id="IPR001926">
    <property type="entry name" value="TrpB-like_PALP"/>
</dbReference>
<gene>
    <name evidence="7" type="ORF">DXN05_08175</name>
</gene>
<feature type="active site" description="Nucleophile" evidence="4">
    <location>
        <position position="73"/>
    </location>
</feature>
<evidence type="ECO:0000259" key="6">
    <source>
        <dbReference type="Pfam" id="PF00291"/>
    </source>
</evidence>
<dbReference type="PANTHER" id="PTHR43780">
    <property type="entry name" value="1-AMINOCYCLOPROPANE-1-CARBOXYLATE DEAMINASE-RELATED"/>
    <property type="match status" value="1"/>
</dbReference>
<dbReference type="InterPro" id="IPR027278">
    <property type="entry name" value="ACCD_DCysDesulf"/>
</dbReference>
<dbReference type="PANTHER" id="PTHR43780:SF2">
    <property type="entry name" value="1-AMINOCYCLOPROPANE-1-CARBOXYLATE DEAMINASE-RELATED"/>
    <property type="match status" value="1"/>
</dbReference>
<dbReference type="OrthoDB" id="9801249at2"/>
<evidence type="ECO:0000313" key="7">
    <source>
        <dbReference type="EMBL" id="RFM28746.1"/>
    </source>
</evidence>
<protein>
    <submittedName>
        <fullName evidence="7">Pyridoxal-phosphate dependent enzyme</fullName>
    </submittedName>
</protein>
<comment type="cofactor">
    <cofactor evidence="1">
        <name>pyridoxal 5'-phosphate</name>
        <dbReference type="ChEBI" id="CHEBI:597326"/>
    </cofactor>
</comment>
<dbReference type="Gene3D" id="3.40.50.1100">
    <property type="match status" value="2"/>
</dbReference>
<keyword evidence="3 5" id="KW-0663">Pyridoxal phosphate</keyword>
<keyword evidence="8" id="KW-1185">Reference proteome</keyword>
<evidence type="ECO:0000256" key="4">
    <source>
        <dbReference type="PIRSR" id="PIRSR006278-1"/>
    </source>
</evidence>
<dbReference type="RefSeq" id="WP_116846735.1">
    <property type="nucleotide sequence ID" value="NZ_QTJU01000002.1"/>
</dbReference>
<dbReference type="SUPFAM" id="SSF53686">
    <property type="entry name" value="Tryptophan synthase beta subunit-like PLP-dependent enzymes"/>
    <property type="match status" value="1"/>
</dbReference>
<dbReference type="AlphaFoldDB" id="A0A3E1NLE6"/>
<dbReference type="GO" id="GO:0019148">
    <property type="term" value="F:D-cysteine desulfhydrase activity"/>
    <property type="evidence" value="ECO:0007669"/>
    <property type="project" value="TreeGrafter"/>
</dbReference>
<accession>A0A3E1NLE6</accession>
<feature type="modified residue" description="N6-(pyridoxal phosphate)lysine" evidence="5">
    <location>
        <position position="45"/>
    </location>
</feature>
<evidence type="ECO:0000256" key="5">
    <source>
        <dbReference type="PIRSR" id="PIRSR006278-2"/>
    </source>
</evidence>
<comment type="caution">
    <text evidence="7">The sequence shown here is derived from an EMBL/GenBank/DDBJ whole genome shotgun (WGS) entry which is preliminary data.</text>
</comment>
<organism evidence="7 8">
    <name type="scientific">Deminuibacter soli</name>
    <dbReference type="NCBI Taxonomy" id="2291815"/>
    <lineage>
        <taxon>Bacteria</taxon>
        <taxon>Pseudomonadati</taxon>
        <taxon>Bacteroidota</taxon>
        <taxon>Chitinophagia</taxon>
        <taxon>Chitinophagales</taxon>
        <taxon>Chitinophagaceae</taxon>
        <taxon>Deminuibacter</taxon>
    </lineage>
</organism>
<dbReference type="InterPro" id="IPR036052">
    <property type="entry name" value="TrpB-like_PALP_sf"/>
</dbReference>
<comment type="similarity">
    <text evidence="2">Belongs to the ACC deaminase/D-cysteine desulfhydrase family.</text>
</comment>
<evidence type="ECO:0000256" key="3">
    <source>
        <dbReference type="ARBA" id="ARBA00022898"/>
    </source>
</evidence>
<proteinExistence type="inferred from homology"/>